<feature type="transmembrane region" description="Helical" evidence="22">
    <location>
        <begin position="340"/>
        <end position="366"/>
    </location>
</feature>
<evidence type="ECO:0000313" key="25">
    <source>
        <dbReference type="Proteomes" id="UP000290900"/>
    </source>
</evidence>
<sequence>MSFIIDNDTDKLETSQDVVSHYDTSSSVLELEPEAIGTQAYLMSIERCCDVFGTDMNLGLTKEKALQLLDKYGPNNLGADTKISISGILIHQSCNAMILVLLISMVILFAIHDWITGGVITIIIGLNVVIGGYQEYRAEKTMGSLKSLSTPTAKVIRDGRVVTIQAEKVVPGDLVTLRVGDTIPADLRLIESANFETDEALLTGESIPIAKKAEDIYSQEIPVGDRLNMAFCSSSVSKGRGTGVAVLTGLHTEIGKIASSLKEKRTTIKRVENKEDATLKDYARAGWTTIYQTVGYVLGTTEGTPLKKKLSKLAIYLFLMAVVLAIVVMASQKFRVSKEVAIYAICLALSMIPSSLVAVLTITMAIGAKEMVKRNVIVRKMDALEHLGSVNAICSDKTGTLTQGRMIARNVYIPYVGTFSVEDSDEPFNPNCGTVLYNENSPSEIAANDWNKWISYEEFLEENENSEKMKIYLDWIHTASLANIAVVLEDKDEESGEMVWKARGDPTEIAIQVFVSRIGYSRTRLVKENELFSHLAEFPFDSSVKRMSAVYKDNSSDSETIYTKGAVERVLQCCSNWYDSKTGEISSIDESTYSFINENVDALSLKGLRVLAFAKRECKEKRGRLWGELERGEVERDLTLLGIIGIYDPPRPESLPSVKKCHKAGISVHMATGDHPSTAKAIAQEVGILPHNLFHYSPEVVKVMVMTATQFDALSDEEIDNLPVLPLVIARCAPQTKVRLVDALHRRKQIVAMTGDGVNDSPSLKKSDIGIAMGKNGSDVAKDASDIVLSDDNFASILNAIEEGRRMSDNIQKFILQLLSLNLAQALFLMIGLVFRDNNGYSVFPLSPVEVLWVIVATSCFPAMGLGVEKATEDIMEKPPKDAKDAVFTTELLIDMCVYGVVIACCCMAPFVICMYAFGNADFGTNCNNTSFAESCYHVFRARSCAFAVMVWCALLVAWEVVHLRRSMFLMHPETERPYTQWICDLWSNQLLFWSIIAGFVTVFPTIYIPVINTKVFLHDGISYEWGFSFAFSLLFLGCAEIYKWFKRHHYRRHEKAHNPEYDLEKNSPFARYSSFSRANTGIPELEN</sequence>
<keyword evidence="17" id="KW-0739">Sodium transport</keyword>
<comment type="cofactor">
    <cofactor evidence="1">
        <name>Mg(2+)</name>
        <dbReference type="ChEBI" id="CHEBI:18420"/>
    </cofactor>
</comment>
<comment type="catalytic activity">
    <reaction evidence="20">
        <text>K(+)(in) + ATP + H2O = K(+)(out) + ADP + phosphate + H(+)</text>
        <dbReference type="Rhea" id="RHEA:75815"/>
        <dbReference type="ChEBI" id="CHEBI:15377"/>
        <dbReference type="ChEBI" id="CHEBI:15378"/>
        <dbReference type="ChEBI" id="CHEBI:29103"/>
        <dbReference type="ChEBI" id="CHEBI:30616"/>
        <dbReference type="ChEBI" id="CHEBI:43474"/>
        <dbReference type="ChEBI" id="CHEBI:456216"/>
    </reaction>
</comment>
<evidence type="ECO:0000256" key="9">
    <source>
        <dbReference type="ARBA" id="ARBA00022840"/>
    </source>
</evidence>
<feature type="transmembrane region" description="Helical" evidence="22">
    <location>
        <begin position="814"/>
        <end position="835"/>
    </location>
</feature>
<reference evidence="24 25" key="1">
    <citation type="submission" date="2018-12" db="EMBL/GenBank/DDBJ databases">
        <authorList>
            <person name="Tiukova I."/>
            <person name="Dainat J."/>
        </authorList>
    </citation>
    <scope>NUCLEOTIDE SEQUENCE [LARGE SCALE GENOMIC DNA]</scope>
</reference>
<evidence type="ECO:0000313" key="24">
    <source>
        <dbReference type="EMBL" id="VEU19270.1"/>
    </source>
</evidence>
<dbReference type="Pfam" id="PF13246">
    <property type="entry name" value="Cation_ATPase"/>
    <property type="match status" value="1"/>
</dbReference>
<evidence type="ECO:0000256" key="21">
    <source>
        <dbReference type="ARBA" id="ARBA00049499"/>
    </source>
</evidence>
<dbReference type="GO" id="GO:0005886">
    <property type="term" value="C:plasma membrane"/>
    <property type="evidence" value="ECO:0007669"/>
    <property type="project" value="UniProtKB-SubCell"/>
</dbReference>
<dbReference type="STRING" id="13370.A0A448YEE3"/>
<dbReference type="SFLD" id="SFLDG00002">
    <property type="entry name" value="C1.7:_P-type_atpase_like"/>
    <property type="match status" value="1"/>
</dbReference>
<keyword evidence="12" id="KW-1278">Translocase</keyword>
<evidence type="ECO:0000256" key="11">
    <source>
        <dbReference type="ARBA" id="ARBA00022958"/>
    </source>
</evidence>
<dbReference type="Gene3D" id="1.20.1110.10">
    <property type="entry name" value="Calcium-transporting ATPase, transmembrane domain"/>
    <property type="match status" value="2"/>
</dbReference>
<evidence type="ECO:0000256" key="22">
    <source>
        <dbReference type="SAM" id="Phobius"/>
    </source>
</evidence>
<feature type="transmembrane region" description="Helical" evidence="22">
    <location>
        <begin position="892"/>
        <end position="919"/>
    </location>
</feature>
<dbReference type="FunFam" id="3.40.1110.10:FF:000039">
    <property type="entry name" value="Sodium P-type ATPase"/>
    <property type="match status" value="1"/>
</dbReference>
<dbReference type="SMART" id="SM00831">
    <property type="entry name" value="Cation_ATPase_N"/>
    <property type="match status" value="1"/>
</dbReference>
<dbReference type="FunCoup" id="A0A448YEE3">
    <property type="interactions" value="54"/>
</dbReference>
<evidence type="ECO:0000256" key="19">
    <source>
        <dbReference type="ARBA" id="ARBA00035029"/>
    </source>
</evidence>
<dbReference type="Gene3D" id="2.70.150.10">
    <property type="entry name" value="Calcium-transporting ATPase, cytoplasmic transduction domain A"/>
    <property type="match status" value="1"/>
</dbReference>
<dbReference type="NCBIfam" id="TIGR01494">
    <property type="entry name" value="ATPase_P-type"/>
    <property type="match status" value="2"/>
</dbReference>
<keyword evidence="25" id="KW-1185">Reference proteome</keyword>
<evidence type="ECO:0000256" key="1">
    <source>
        <dbReference type="ARBA" id="ARBA00001946"/>
    </source>
</evidence>
<keyword evidence="13 22" id="KW-1133">Transmembrane helix</keyword>
<feature type="transmembrane region" description="Helical" evidence="22">
    <location>
        <begin position="313"/>
        <end position="334"/>
    </location>
</feature>
<dbReference type="GO" id="GO:0016887">
    <property type="term" value="F:ATP hydrolysis activity"/>
    <property type="evidence" value="ECO:0007669"/>
    <property type="project" value="InterPro"/>
</dbReference>
<dbReference type="Proteomes" id="UP000290900">
    <property type="component" value="Unassembled WGS sequence"/>
</dbReference>
<comment type="catalytic activity">
    <reaction evidence="21">
        <text>Na(+)(in) + ATP + H2O = Na(+)(out) + ADP + phosphate + H(+)</text>
        <dbReference type="Rhea" id="RHEA:14633"/>
        <dbReference type="ChEBI" id="CHEBI:15377"/>
        <dbReference type="ChEBI" id="CHEBI:15378"/>
        <dbReference type="ChEBI" id="CHEBI:29101"/>
        <dbReference type="ChEBI" id="CHEBI:30616"/>
        <dbReference type="ChEBI" id="CHEBI:43474"/>
        <dbReference type="ChEBI" id="CHEBI:456216"/>
        <dbReference type="EC" id="7.2.2.3"/>
    </reaction>
    <physiologicalReaction direction="left-to-right" evidence="21">
        <dbReference type="Rhea" id="RHEA:14634"/>
    </physiologicalReaction>
</comment>
<keyword evidence="16 22" id="KW-0472">Membrane</keyword>
<dbReference type="FunFam" id="3.40.50.1000:FF:000047">
    <property type="entry name" value="Sodium P-type ATPase"/>
    <property type="match status" value="1"/>
</dbReference>
<dbReference type="PRINTS" id="PR00121">
    <property type="entry name" value="NAKATPASE"/>
</dbReference>
<evidence type="ECO:0000256" key="14">
    <source>
        <dbReference type="ARBA" id="ARBA00023053"/>
    </source>
</evidence>
<organism evidence="24 25">
    <name type="scientific">Brettanomyces naardenensis</name>
    <name type="common">Yeast</name>
    <dbReference type="NCBI Taxonomy" id="13370"/>
    <lineage>
        <taxon>Eukaryota</taxon>
        <taxon>Fungi</taxon>
        <taxon>Dikarya</taxon>
        <taxon>Ascomycota</taxon>
        <taxon>Saccharomycotina</taxon>
        <taxon>Pichiomycetes</taxon>
        <taxon>Pichiales</taxon>
        <taxon>Pichiaceae</taxon>
        <taxon>Brettanomyces</taxon>
    </lineage>
</organism>
<dbReference type="OrthoDB" id="3352408at2759"/>
<evidence type="ECO:0000256" key="7">
    <source>
        <dbReference type="ARBA" id="ARBA00022723"/>
    </source>
</evidence>
<dbReference type="SFLD" id="SFLDF00027">
    <property type="entry name" value="p-type_atpase"/>
    <property type="match status" value="1"/>
</dbReference>
<dbReference type="InterPro" id="IPR036412">
    <property type="entry name" value="HAD-like_sf"/>
</dbReference>
<keyword evidence="14" id="KW-0915">Sodium</keyword>
<dbReference type="InterPro" id="IPR023298">
    <property type="entry name" value="ATPase_P-typ_TM_dom_sf"/>
</dbReference>
<dbReference type="InterPro" id="IPR044492">
    <property type="entry name" value="P_typ_ATPase_HD_dom"/>
</dbReference>
<dbReference type="EMBL" id="CAACVR010000001">
    <property type="protein sequence ID" value="VEU19270.1"/>
    <property type="molecule type" value="Genomic_DNA"/>
</dbReference>
<keyword evidence="5" id="KW-0633">Potassium transport</keyword>
<dbReference type="EC" id="7.2.2.3" evidence="19"/>
<dbReference type="InterPro" id="IPR059000">
    <property type="entry name" value="ATPase_P-type_domA"/>
</dbReference>
<dbReference type="SUPFAM" id="SSF81653">
    <property type="entry name" value="Calcium ATPase, transduction domain A"/>
    <property type="match status" value="1"/>
</dbReference>
<comment type="subcellular location">
    <subcellularLocation>
        <location evidence="2">Cell membrane</location>
        <topology evidence="2">Multi-pass membrane protein</topology>
    </subcellularLocation>
</comment>
<name>A0A448YEE3_BRENA</name>
<dbReference type="GO" id="GO:0006813">
    <property type="term" value="P:potassium ion transport"/>
    <property type="evidence" value="ECO:0007669"/>
    <property type="project" value="UniProtKB-KW"/>
</dbReference>
<feature type="transmembrane region" description="Helical" evidence="22">
    <location>
        <begin position="851"/>
        <end position="871"/>
    </location>
</feature>
<dbReference type="InterPro" id="IPR008250">
    <property type="entry name" value="ATPase_P-typ_transduc_dom_A_sf"/>
</dbReference>
<dbReference type="FunFam" id="1.20.1110.10:FF:000015">
    <property type="entry name" value="Sodium ion P-type ATPase"/>
    <property type="match status" value="1"/>
</dbReference>
<dbReference type="GO" id="GO:0046872">
    <property type="term" value="F:metal ion binding"/>
    <property type="evidence" value="ECO:0007669"/>
    <property type="project" value="UniProtKB-KW"/>
</dbReference>
<dbReference type="NCBIfam" id="TIGR01523">
    <property type="entry name" value="ATPase-IID_K-Na"/>
    <property type="match status" value="1"/>
</dbReference>
<proteinExistence type="inferred from homology"/>
<evidence type="ECO:0000256" key="16">
    <source>
        <dbReference type="ARBA" id="ARBA00023136"/>
    </source>
</evidence>
<dbReference type="Gene3D" id="3.40.1110.10">
    <property type="entry name" value="Calcium-transporting ATPase, cytoplasmic domain N"/>
    <property type="match status" value="1"/>
</dbReference>
<evidence type="ECO:0000256" key="18">
    <source>
        <dbReference type="ARBA" id="ARBA00035017"/>
    </source>
</evidence>
<feature type="transmembrane region" description="Helical" evidence="22">
    <location>
        <begin position="88"/>
        <end position="108"/>
    </location>
</feature>
<feature type="transmembrane region" description="Helical" evidence="22">
    <location>
        <begin position="1026"/>
        <end position="1046"/>
    </location>
</feature>
<dbReference type="FunFam" id="2.70.150.10:FF:000016">
    <property type="entry name" value="Calcium-transporting P-type ATPase putative"/>
    <property type="match status" value="1"/>
</dbReference>
<evidence type="ECO:0000256" key="12">
    <source>
        <dbReference type="ARBA" id="ARBA00022967"/>
    </source>
</evidence>
<keyword evidence="6 22" id="KW-0812">Transmembrane</keyword>
<dbReference type="FunFam" id="3.40.50.1000:FF:000001">
    <property type="entry name" value="Phospholipid-transporting ATPase IC"/>
    <property type="match status" value="1"/>
</dbReference>
<evidence type="ECO:0000256" key="4">
    <source>
        <dbReference type="ARBA" id="ARBA00022475"/>
    </source>
</evidence>
<evidence type="ECO:0000256" key="15">
    <source>
        <dbReference type="ARBA" id="ARBA00023065"/>
    </source>
</evidence>
<keyword evidence="4" id="KW-1003">Cell membrane</keyword>
<dbReference type="SUPFAM" id="SSF81660">
    <property type="entry name" value="Metal cation-transporting ATPase, ATP-binding domain N"/>
    <property type="match status" value="1"/>
</dbReference>
<dbReference type="InterPro" id="IPR001757">
    <property type="entry name" value="P_typ_ATPase"/>
</dbReference>
<evidence type="ECO:0000256" key="6">
    <source>
        <dbReference type="ARBA" id="ARBA00022692"/>
    </source>
</evidence>
<keyword evidence="3" id="KW-0813">Transport</keyword>
<dbReference type="SUPFAM" id="SSF56784">
    <property type="entry name" value="HAD-like"/>
    <property type="match status" value="1"/>
</dbReference>
<dbReference type="InterPro" id="IPR006068">
    <property type="entry name" value="ATPase_P-typ_cation-transptr_C"/>
</dbReference>
<dbReference type="InterPro" id="IPR004014">
    <property type="entry name" value="ATPase_P-typ_cation-transptr_N"/>
</dbReference>
<evidence type="ECO:0000256" key="17">
    <source>
        <dbReference type="ARBA" id="ARBA00023201"/>
    </source>
</evidence>
<comment type="similarity">
    <text evidence="18">Belongs to the cation transport ATPase (P-type) (TC 3.A.3) family. Type IID subfamily.</text>
</comment>
<gene>
    <name evidence="24" type="ORF">BRENAR_LOCUS9</name>
</gene>
<keyword evidence="11" id="KW-0630">Potassium</keyword>
<dbReference type="InterPro" id="IPR023299">
    <property type="entry name" value="ATPase_P-typ_cyto_dom_N"/>
</dbReference>
<protein>
    <recommendedName>
        <fullName evidence="19">P-type Na(+) transporter</fullName>
        <ecNumber evidence="19">7.2.2.3</ecNumber>
    </recommendedName>
</protein>
<evidence type="ECO:0000256" key="5">
    <source>
        <dbReference type="ARBA" id="ARBA00022538"/>
    </source>
</evidence>
<dbReference type="GO" id="GO:0008554">
    <property type="term" value="F:P-type sodium transporter activity"/>
    <property type="evidence" value="ECO:0007669"/>
    <property type="project" value="UniProtKB-EC"/>
</dbReference>
<evidence type="ECO:0000256" key="20">
    <source>
        <dbReference type="ARBA" id="ARBA00048599"/>
    </source>
</evidence>
<evidence type="ECO:0000256" key="8">
    <source>
        <dbReference type="ARBA" id="ARBA00022741"/>
    </source>
</evidence>
<feature type="domain" description="Cation-transporting P-type ATPase N-terminal" evidence="23">
    <location>
        <begin position="39"/>
        <end position="113"/>
    </location>
</feature>
<evidence type="ECO:0000256" key="3">
    <source>
        <dbReference type="ARBA" id="ARBA00022448"/>
    </source>
</evidence>
<dbReference type="InParanoid" id="A0A448YEE3"/>
<dbReference type="PANTHER" id="PTHR42861">
    <property type="entry name" value="CALCIUM-TRANSPORTING ATPASE"/>
    <property type="match status" value="1"/>
</dbReference>
<evidence type="ECO:0000256" key="13">
    <source>
        <dbReference type="ARBA" id="ARBA00022989"/>
    </source>
</evidence>
<keyword evidence="10" id="KW-0460">Magnesium</keyword>
<dbReference type="Pfam" id="PF00689">
    <property type="entry name" value="Cation_ATPase_C"/>
    <property type="match status" value="1"/>
</dbReference>
<feature type="transmembrane region" description="Helical" evidence="22">
    <location>
        <begin position="114"/>
        <end position="133"/>
    </location>
</feature>
<keyword evidence="7" id="KW-0479">Metal-binding</keyword>
<dbReference type="SFLD" id="SFLDS00003">
    <property type="entry name" value="Haloacid_Dehalogenase"/>
    <property type="match status" value="1"/>
</dbReference>
<dbReference type="Pfam" id="PF00122">
    <property type="entry name" value="E1-E2_ATPase"/>
    <property type="match status" value="1"/>
</dbReference>
<accession>A0A448YEE3</accession>
<evidence type="ECO:0000256" key="2">
    <source>
        <dbReference type="ARBA" id="ARBA00004651"/>
    </source>
</evidence>
<dbReference type="PROSITE" id="PS00154">
    <property type="entry name" value="ATPASE_E1_E2"/>
    <property type="match status" value="1"/>
</dbReference>
<dbReference type="InterPro" id="IPR018303">
    <property type="entry name" value="ATPase_P-typ_P_site"/>
</dbReference>
<feature type="transmembrane region" description="Helical" evidence="22">
    <location>
        <begin position="939"/>
        <end position="962"/>
    </location>
</feature>
<dbReference type="AlphaFoldDB" id="A0A448YEE3"/>
<evidence type="ECO:0000259" key="23">
    <source>
        <dbReference type="SMART" id="SM00831"/>
    </source>
</evidence>
<keyword evidence="9" id="KW-0067">ATP-binding</keyword>
<dbReference type="InterPro" id="IPR006414">
    <property type="entry name" value="P-type_ATPase_IID"/>
</dbReference>
<evidence type="ECO:0000256" key="10">
    <source>
        <dbReference type="ARBA" id="ARBA00022842"/>
    </source>
</evidence>
<dbReference type="GO" id="GO:0030003">
    <property type="term" value="P:intracellular monoatomic cation homeostasis"/>
    <property type="evidence" value="ECO:0007669"/>
    <property type="project" value="UniProtKB-ARBA"/>
</dbReference>
<dbReference type="SUPFAM" id="SSF81665">
    <property type="entry name" value="Calcium ATPase, transmembrane domain M"/>
    <property type="match status" value="1"/>
</dbReference>
<keyword evidence="8" id="KW-0547">Nucleotide-binding</keyword>
<dbReference type="GO" id="GO:0005524">
    <property type="term" value="F:ATP binding"/>
    <property type="evidence" value="ECO:0007669"/>
    <property type="project" value="UniProtKB-KW"/>
</dbReference>
<feature type="transmembrane region" description="Helical" evidence="22">
    <location>
        <begin position="991"/>
        <end position="1011"/>
    </location>
</feature>
<dbReference type="PRINTS" id="PR00119">
    <property type="entry name" value="CATATPASE"/>
</dbReference>
<dbReference type="Pfam" id="PF00690">
    <property type="entry name" value="Cation_ATPase_N"/>
    <property type="match status" value="1"/>
</dbReference>
<keyword evidence="15" id="KW-0406">Ion transport</keyword>